<organism evidence="1 2">
    <name type="scientific">Microvirga brassicacearum</name>
    <dbReference type="NCBI Taxonomy" id="2580413"/>
    <lineage>
        <taxon>Bacteria</taxon>
        <taxon>Pseudomonadati</taxon>
        <taxon>Pseudomonadota</taxon>
        <taxon>Alphaproteobacteria</taxon>
        <taxon>Hyphomicrobiales</taxon>
        <taxon>Methylobacteriaceae</taxon>
        <taxon>Microvirga</taxon>
    </lineage>
</organism>
<comment type="caution">
    <text evidence="1">The sequence shown here is derived from an EMBL/GenBank/DDBJ whole genome shotgun (WGS) entry which is preliminary data.</text>
</comment>
<keyword evidence="1" id="KW-0282">Flagellum</keyword>
<protein>
    <submittedName>
        <fullName evidence="1">Flagellar biosynthesis regulator FlaF</fullName>
    </submittedName>
</protein>
<dbReference type="AlphaFoldDB" id="A0A5N3P3M4"/>
<dbReference type="RefSeq" id="WP_150949727.1">
    <property type="nucleotide sequence ID" value="NZ_VCMV01000077.1"/>
</dbReference>
<sequence>MYRFSYAEAVEDSSNECRQREYELFDRAITMLRDAAGAEPGSVQMIHAVAFVQKVWTFLLQDLGSPGNGLSDQLKGEIISIGLWVIKETNMIVRGESSNVAGVIDINAMIRDGLK</sequence>
<dbReference type="InterPro" id="IPR010845">
    <property type="entry name" value="FlaF"/>
</dbReference>
<keyword evidence="1" id="KW-0969">Cilium</keyword>
<dbReference type="Proteomes" id="UP000325684">
    <property type="component" value="Unassembled WGS sequence"/>
</dbReference>
<evidence type="ECO:0000313" key="2">
    <source>
        <dbReference type="Proteomes" id="UP000325684"/>
    </source>
</evidence>
<dbReference type="EMBL" id="VCMV01000077">
    <property type="protein sequence ID" value="KAB0264317.1"/>
    <property type="molecule type" value="Genomic_DNA"/>
</dbReference>
<keyword evidence="2" id="KW-1185">Reference proteome</keyword>
<name>A0A5N3P3M4_9HYPH</name>
<dbReference type="Pfam" id="PF07309">
    <property type="entry name" value="FlaF"/>
    <property type="match status" value="1"/>
</dbReference>
<reference evidence="1 2" key="1">
    <citation type="journal article" date="2019" name="Microorganisms">
        <title>Genome Insights into the Novel Species Microvirga brassicacearum, a Rapeseed Endophyte with Biotechnological Potential.</title>
        <authorList>
            <person name="Jimenez-Gomez A."/>
            <person name="Saati-Santamaria Z."/>
            <person name="Igual J.M."/>
            <person name="Rivas R."/>
            <person name="Mateos P.F."/>
            <person name="Garcia-Fraile P."/>
        </authorList>
    </citation>
    <scope>NUCLEOTIDE SEQUENCE [LARGE SCALE GENOMIC DNA]</scope>
    <source>
        <strain evidence="1 2">CDVBN77</strain>
    </source>
</reference>
<dbReference type="OrthoDB" id="9808944at2"/>
<keyword evidence="1" id="KW-0966">Cell projection</keyword>
<accession>A0A5N3P3M4</accession>
<dbReference type="GO" id="GO:0044781">
    <property type="term" value="P:bacterial-type flagellum organization"/>
    <property type="evidence" value="ECO:0007669"/>
    <property type="project" value="InterPro"/>
</dbReference>
<evidence type="ECO:0000313" key="1">
    <source>
        <dbReference type="EMBL" id="KAB0264317.1"/>
    </source>
</evidence>
<gene>
    <name evidence="1" type="primary">flaF</name>
    <name evidence="1" type="ORF">FEZ63_23745</name>
</gene>
<dbReference type="NCBIfam" id="NF009434">
    <property type="entry name" value="PRK12793.1"/>
    <property type="match status" value="1"/>
</dbReference>
<proteinExistence type="predicted"/>